<dbReference type="Gene3D" id="3.10.129.10">
    <property type="entry name" value="Hotdog Thioesterase"/>
    <property type="match status" value="1"/>
</dbReference>
<organism evidence="1 2">
    <name type="scientific">Balneatrix alpica</name>
    <dbReference type="NCBI Taxonomy" id="75684"/>
    <lineage>
        <taxon>Bacteria</taxon>
        <taxon>Pseudomonadati</taxon>
        <taxon>Pseudomonadota</taxon>
        <taxon>Gammaproteobacteria</taxon>
        <taxon>Oceanospirillales</taxon>
        <taxon>Balneatrichaceae</taxon>
        <taxon>Balneatrix</taxon>
    </lineage>
</organism>
<name>A0ABV5Z806_9GAMM</name>
<dbReference type="Proteomes" id="UP001589628">
    <property type="component" value="Unassembled WGS sequence"/>
</dbReference>
<dbReference type="RefSeq" id="WP_051527759.1">
    <property type="nucleotide sequence ID" value="NZ_JBHLZN010000001.1"/>
</dbReference>
<accession>A0ABV5Z806</accession>
<dbReference type="CDD" id="cd00586">
    <property type="entry name" value="4HBT"/>
    <property type="match status" value="1"/>
</dbReference>
<gene>
    <name evidence="1" type="ORF">ACFFLH_00840</name>
</gene>
<reference evidence="1 2" key="1">
    <citation type="submission" date="2024-09" db="EMBL/GenBank/DDBJ databases">
        <authorList>
            <person name="Sun Q."/>
            <person name="Mori K."/>
        </authorList>
    </citation>
    <scope>NUCLEOTIDE SEQUENCE [LARGE SCALE GENOMIC DNA]</scope>
    <source>
        <strain evidence="1 2">ATCC 51285</strain>
    </source>
</reference>
<comment type="caution">
    <text evidence="1">The sequence shown here is derived from an EMBL/GenBank/DDBJ whole genome shotgun (WGS) entry which is preliminary data.</text>
</comment>
<evidence type="ECO:0000313" key="2">
    <source>
        <dbReference type="Proteomes" id="UP001589628"/>
    </source>
</evidence>
<dbReference type="InterPro" id="IPR029069">
    <property type="entry name" value="HotDog_dom_sf"/>
</dbReference>
<protein>
    <submittedName>
        <fullName evidence="1">Thioesterase family protein</fullName>
    </submittedName>
</protein>
<dbReference type="SUPFAM" id="SSF54637">
    <property type="entry name" value="Thioesterase/thiol ester dehydrase-isomerase"/>
    <property type="match status" value="1"/>
</dbReference>
<sequence length="166" mass="18725">MTPPLLTPPYLLTELGNIEDWACDYNGHLNEGYALVLLSRATDTLLDAIGLDAISREQRQFSAFTLQNILHYRQEGRLGQRLQASSQLLAYDEKRLRIYHQLLNSESGETLVEMETLLIGVDMQQRRSAPWPREIEQALFALSQQQAQLPIPERAGGGISRPALPL</sequence>
<dbReference type="EMBL" id="JBHLZN010000001">
    <property type="protein sequence ID" value="MFB9884955.1"/>
    <property type="molecule type" value="Genomic_DNA"/>
</dbReference>
<dbReference type="Pfam" id="PF13279">
    <property type="entry name" value="4HBT_2"/>
    <property type="match status" value="1"/>
</dbReference>
<proteinExistence type="predicted"/>
<keyword evidence="2" id="KW-1185">Reference proteome</keyword>
<evidence type="ECO:0000313" key="1">
    <source>
        <dbReference type="EMBL" id="MFB9884955.1"/>
    </source>
</evidence>